<dbReference type="HOGENOM" id="CLU_007003_7_1_1"/>
<dbReference type="PANTHER" id="PTHR31313:SF81">
    <property type="entry name" value="TY1 ENHANCER ACTIVATOR"/>
    <property type="match status" value="1"/>
</dbReference>
<dbReference type="EMBL" id="GL541654">
    <property type="protein sequence ID" value="KDE07883.1"/>
    <property type="molecule type" value="Genomic_DNA"/>
</dbReference>
<evidence type="ECO:0000256" key="1">
    <source>
        <dbReference type="ARBA" id="ARBA00004123"/>
    </source>
</evidence>
<evidence type="ECO:0000256" key="5">
    <source>
        <dbReference type="ARBA" id="ARBA00023125"/>
    </source>
</evidence>
<sequence>MTDDVVDNTRRNQANTSKRGRATLACLTCRRKRIKCSGEQPTCGPCRSLQRTCEWSWEDKRKPYTKDVVDALKQQIANLESKLAELSTIGDASLGPRPNFNEISAAATLSSLAPGTNEVSTASHPRAAGGLARNAHGELRFFGPGSTHILMAQSAANQQSLEQSAAQILTRAPNPRIANSLAIPPRPPELDLVFRARLLRLAFDYALPLFQVVDERRFLSELNAHPDDRTDAYSPFMLNILLGIGCRYLDPEEDFPREVCSDPNDPSTKGDVFINYARFCLDSEWNWPKISTLRGLVCLALYLTGRGMDGLAWLYTGMSSLVAENFGLHLLIAHLPNAPATVDDELVMARRDAFFAIFSNEVLLAMHIGRNSNFRPDEFDQVPGLIDPSADFDPPLYRSSVFHWSSRLATVANKILSHVYVKRGEALATRKQEVPSLHLELQTWYHALPSHIKVATSDTVKTPSPLLIGLNIVYWHILLYLHRPFFSRSDGHATGTLSSTEKCLLAASHIVRLVKVQQKCHGVRCVHPVFVQALFSAGTILALSSTQRGISPTLQQDKERQEHSAKDLRLLVKVLKEIGSTTWSSAATSADVLEALTATALPAVTEASAAASTSQLLDTPVVPGEKNSPNTNANSALDDFLAMHAGTFSEQMFPSWDFQFDWQLDTSGHSYLAFNGPGNGMMSGDDASRW</sequence>
<gene>
    <name evidence="9" type="ORF">MVLG_01795</name>
</gene>
<dbReference type="STRING" id="683840.U5H370"/>
<dbReference type="InterPro" id="IPR007219">
    <property type="entry name" value="XnlR_reg_dom"/>
</dbReference>
<dbReference type="SUPFAM" id="SSF57701">
    <property type="entry name" value="Zn2/Cys6 DNA-binding domain"/>
    <property type="match status" value="1"/>
</dbReference>
<dbReference type="PANTHER" id="PTHR31313">
    <property type="entry name" value="TY1 ENHANCER ACTIVATOR"/>
    <property type="match status" value="1"/>
</dbReference>
<dbReference type="Pfam" id="PF00172">
    <property type="entry name" value="Zn_clus"/>
    <property type="match status" value="1"/>
</dbReference>
<evidence type="ECO:0000313" key="9">
    <source>
        <dbReference type="EMBL" id="KDE07883.1"/>
    </source>
</evidence>
<dbReference type="AlphaFoldDB" id="U5H370"/>
<name>U5H370_USTV1</name>
<proteinExistence type="predicted"/>
<reference evidence="9" key="2">
    <citation type="submission" date="2010-11" db="EMBL/GenBank/DDBJ databases">
        <authorList>
            <consortium name="The Broad Institute Genome Sequencing Platform"/>
            <person name="Earl A."/>
            <person name="Ward D."/>
            <person name="Feldgarden M."/>
            <person name="Gevers D."/>
            <person name="Butler R."/>
            <person name="Young S.K."/>
            <person name="Zeng Q."/>
            <person name="Gargeya S."/>
            <person name="Fitzgerald M."/>
            <person name="Haas B."/>
            <person name="Abouelleil A."/>
            <person name="Alvarado L."/>
            <person name="Arachchi H.M."/>
            <person name="Berlin A."/>
            <person name="Brown A."/>
            <person name="Chapman S.B."/>
            <person name="Chen Z."/>
            <person name="Dunbar C."/>
            <person name="Freedman E."/>
            <person name="Gearin G."/>
            <person name="Gellesch M."/>
            <person name="Goldberg J."/>
            <person name="Griggs A."/>
            <person name="Gujja S."/>
            <person name="Heilman E."/>
            <person name="Heiman D."/>
            <person name="Howarth C."/>
            <person name="Larson L."/>
            <person name="Lui A."/>
            <person name="MacDonald P.J.P."/>
            <person name="Mehta T."/>
            <person name="Montmayeur A."/>
            <person name="Murphy C."/>
            <person name="Neiman D."/>
            <person name="Pearson M."/>
            <person name="Priest M."/>
            <person name="Roberts A."/>
            <person name="Saif S."/>
            <person name="Shea T."/>
            <person name="Shenoy N."/>
            <person name="Sisk P."/>
            <person name="Stolte C."/>
            <person name="Sykes S."/>
            <person name="White J."/>
            <person name="Yandava C."/>
            <person name="Wortman J."/>
            <person name="Nusbaum C."/>
            <person name="Birren B."/>
        </authorList>
    </citation>
    <scope>NUCLEOTIDE SEQUENCE</scope>
    <source>
        <strain evidence="9">P1A1 Lamole</strain>
    </source>
</reference>
<evidence type="ECO:0000313" key="10">
    <source>
        <dbReference type="EnsemblFungi" id="MVLG_01795T0"/>
    </source>
</evidence>
<evidence type="ECO:0000313" key="11">
    <source>
        <dbReference type="Proteomes" id="UP000017200"/>
    </source>
</evidence>
<dbReference type="InterPro" id="IPR051615">
    <property type="entry name" value="Transcr_Regulatory_Elem"/>
</dbReference>
<evidence type="ECO:0000259" key="8">
    <source>
        <dbReference type="PROSITE" id="PS50048"/>
    </source>
</evidence>
<dbReference type="Proteomes" id="UP000017200">
    <property type="component" value="Unassembled WGS sequence"/>
</dbReference>
<comment type="subcellular location">
    <subcellularLocation>
        <location evidence="1">Nucleus</location>
    </subcellularLocation>
</comment>
<keyword evidence="2" id="KW-0479">Metal-binding</keyword>
<reference evidence="11" key="1">
    <citation type="submission" date="2010-11" db="EMBL/GenBank/DDBJ databases">
        <title>The genome sequence of Microbotryum violaceum strain p1A1 Lamole.</title>
        <authorList>
            <person name="Cuomo C."/>
            <person name="Perlin M."/>
            <person name="Young S.K."/>
            <person name="Zeng Q."/>
            <person name="Gargeya S."/>
            <person name="Alvarado L."/>
            <person name="Berlin A."/>
            <person name="Chapman S.B."/>
            <person name="Chen Z."/>
            <person name="Freedman E."/>
            <person name="Gellesch M."/>
            <person name="Goldberg J."/>
            <person name="Griggs A."/>
            <person name="Gujja S."/>
            <person name="Heilman E."/>
            <person name="Heiman D."/>
            <person name="Howarth C."/>
            <person name="Mehta T."/>
            <person name="Neiman D."/>
            <person name="Pearson M."/>
            <person name="Roberts A."/>
            <person name="Saif S."/>
            <person name="Shea T."/>
            <person name="Shenoy N."/>
            <person name="Sisk P."/>
            <person name="Stolte C."/>
            <person name="Sykes S."/>
            <person name="White J."/>
            <person name="Yandava C."/>
            <person name="Haas B."/>
            <person name="Nusbaum C."/>
            <person name="Birren B."/>
        </authorList>
    </citation>
    <scope>NUCLEOTIDE SEQUENCE [LARGE SCALE GENOMIC DNA]</scope>
    <source>
        <strain evidence="11">p1A1 Lamole</strain>
    </source>
</reference>
<dbReference type="InterPro" id="IPR036864">
    <property type="entry name" value="Zn2-C6_fun-type_DNA-bd_sf"/>
</dbReference>
<protein>
    <recommendedName>
        <fullName evidence="8">Zn(2)-C6 fungal-type domain-containing protein</fullName>
    </recommendedName>
</protein>
<keyword evidence="11" id="KW-1185">Reference proteome</keyword>
<dbReference type="InParanoid" id="U5H370"/>
<keyword evidence="6" id="KW-0804">Transcription</keyword>
<dbReference type="PROSITE" id="PS00463">
    <property type="entry name" value="ZN2_CY6_FUNGAL_1"/>
    <property type="match status" value="1"/>
</dbReference>
<evidence type="ECO:0000256" key="7">
    <source>
        <dbReference type="ARBA" id="ARBA00023242"/>
    </source>
</evidence>
<dbReference type="GO" id="GO:0000981">
    <property type="term" value="F:DNA-binding transcription factor activity, RNA polymerase II-specific"/>
    <property type="evidence" value="ECO:0007669"/>
    <property type="project" value="InterPro"/>
</dbReference>
<organism evidence="9">
    <name type="scientific">Microbotryum lychnidis-dioicae (strain p1A1 Lamole / MvSl-1064)</name>
    <name type="common">Anther smut fungus</name>
    <dbReference type="NCBI Taxonomy" id="683840"/>
    <lineage>
        <taxon>Eukaryota</taxon>
        <taxon>Fungi</taxon>
        <taxon>Dikarya</taxon>
        <taxon>Basidiomycota</taxon>
        <taxon>Pucciniomycotina</taxon>
        <taxon>Microbotryomycetes</taxon>
        <taxon>Microbotryales</taxon>
        <taxon>Microbotryaceae</taxon>
        <taxon>Microbotryum</taxon>
    </lineage>
</organism>
<dbReference type="CDD" id="cd00067">
    <property type="entry name" value="GAL4"/>
    <property type="match status" value="1"/>
</dbReference>
<dbReference type="GO" id="GO:0005634">
    <property type="term" value="C:nucleus"/>
    <property type="evidence" value="ECO:0007669"/>
    <property type="project" value="UniProtKB-SubCell"/>
</dbReference>
<dbReference type="OrthoDB" id="2154091at2759"/>
<evidence type="ECO:0000256" key="6">
    <source>
        <dbReference type="ARBA" id="ARBA00023163"/>
    </source>
</evidence>
<evidence type="ECO:0000256" key="3">
    <source>
        <dbReference type="ARBA" id="ARBA00022833"/>
    </source>
</evidence>
<dbReference type="InterPro" id="IPR001138">
    <property type="entry name" value="Zn2Cys6_DnaBD"/>
</dbReference>
<keyword evidence="7" id="KW-0539">Nucleus</keyword>
<evidence type="ECO:0000256" key="4">
    <source>
        <dbReference type="ARBA" id="ARBA00023015"/>
    </source>
</evidence>
<reference evidence="10" key="4">
    <citation type="submission" date="2015-06" db="UniProtKB">
        <authorList>
            <consortium name="EnsemblFungi"/>
        </authorList>
    </citation>
    <scope>IDENTIFICATION</scope>
</reference>
<keyword evidence="5" id="KW-0238">DNA-binding</keyword>
<dbReference type="CDD" id="cd12148">
    <property type="entry name" value="fungal_TF_MHR"/>
    <property type="match status" value="1"/>
</dbReference>
<dbReference type="SMART" id="SM00066">
    <property type="entry name" value="GAL4"/>
    <property type="match status" value="1"/>
</dbReference>
<dbReference type="Gene3D" id="4.10.240.10">
    <property type="entry name" value="Zn(2)-C6 fungal-type DNA-binding domain"/>
    <property type="match status" value="1"/>
</dbReference>
<dbReference type="GO" id="GO:0008270">
    <property type="term" value="F:zinc ion binding"/>
    <property type="evidence" value="ECO:0007669"/>
    <property type="project" value="InterPro"/>
</dbReference>
<dbReference type="EnsemblFungi" id="MVLG_01795T0">
    <property type="protein sequence ID" value="MVLG_01795T0"/>
    <property type="gene ID" value="MVLG_01795"/>
</dbReference>
<dbReference type="OMA" id="YKGPQRI"/>
<dbReference type="GO" id="GO:0006351">
    <property type="term" value="P:DNA-templated transcription"/>
    <property type="evidence" value="ECO:0007669"/>
    <property type="project" value="InterPro"/>
</dbReference>
<dbReference type="Pfam" id="PF04082">
    <property type="entry name" value="Fungal_trans"/>
    <property type="match status" value="1"/>
</dbReference>
<evidence type="ECO:0000256" key="2">
    <source>
        <dbReference type="ARBA" id="ARBA00022723"/>
    </source>
</evidence>
<keyword evidence="4" id="KW-0805">Transcription regulation</keyword>
<keyword evidence="3" id="KW-0862">Zinc</keyword>
<reference evidence="9 11" key="3">
    <citation type="journal article" date="2015" name="BMC Genomics">
        <title>Sex and parasites: genomic and transcriptomic analysis of Microbotryum lychnidis-dioicae, the biotrophic and plant-castrating anther smut fungus.</title>
        <authorList>
            <person name="Perlin M.H."/>
            <person name="Amselem J."/>
            <person name="Fontanillas E."/>
            <person name="Toh S.S."/>
            <person name="Chen Z."/>
            <person name="Goldberg J."/>
            <person name="Duplessis S."/>
            <person name="Henrissat B."/>
            <person name="Young S."/>
            <person name="Zeng Q."/>
            <person name="Aguileta G."/>
            <person name="Petit E."/>
            <person name="Badouin H."/>
            <person name="Andrews J."/>
            <person name="Razeeq D."/>
            <person name="Gabaldon T."/>
            <person name="Quesneville H."/>
            <person name="Giraud T."/>
            <person name="Hood M.E."/>
            <person name="Schultz D.J."/>
            <person name="Cuomo C.A."/>
        </authorList>
    </citation>
    <scope>NUCLEOTIDE SEQUENCE [LARGE SCALE GENOMIC DNA]</scope>
    <source>
        <strain evidence="9">P1A1 Lamole</strain>
        <strain evidence="11">p1A1 Lamole</strain>
    </source>
</reference>
<dbReference type="EMBL" id="AEIJ01000172">
    <property type="status" value="NOT_ANNOTATED_CDS"/>
    <property type="molecule type" value="Genomic_DNA"/>
</dbReference>
<dbReference type="PROSITE" id="PS50048">
    <property type="entry name" value="ZN2_CY6_FUNGAL_2"/>
    <property type="match status" value="1"/>
</dbReference>
<accession>U5H370</accession>
<dbReference type="GO" id="GO:0003677">
    <property type="term" value="F:DNA binding"/>
    <property type="evidence" value="ECO:0007669"/>
    <property type="project" value="UniProtKB-KW"/>
</dbReference>
<feature type="domain" description="Zn(2)-C6 fungal-type" evidence="8">
    <location>
        <begin position="25"/>
        <end position="55"/>
    </location>
</feature>